<dbReference type="Pfam" id="PF00564">
    <property type="entry name" value="PB1"/>
    <property type="match status" value="1"/>
</dbReference>
<keyword evidence="3" id="KW-0804">Transcription</keyword>
<dbReference type="GO" id="GO:0003700">
    <property type="term" value="F:DNA-binding transcription factor activity"/>
    <property type="evidence" value="ECO:0007669"/>
    <property type="project" value="InterPro"/>
</dbReference>
<dbReference type="Gramene" id="KVH91409">
    <property type="protein sequence ID" value="KVH91409"/>
    <property type="gene ID" value="Ccrd_006568"/>
</dbReference>
<feature type="region of interest" description="Disordered" evidence="5">
    <location>
        <begin position="568"/>
        <end position="616"/>
    </location>
</feature>
<dbReference type="SUPFAM" id="SSF54277">
    <property type="entry name" value="CAD &amp; PB1 domains"/>
    <property type="match status" value="1"/>
</dbReference>
<dbReference type="PANTHER" id="PTHR32002">
    <property type="entry name" value="PROTEIN NLP8"/>
    <property type="match status" value="1"/>
</dbReference>
<dbReference type="Pfam" id="PF02042">
    <property type="entry name" value="RWP-RK"/>
    <property type="match status" value="1"/>
</dbReference>
<dbReference type="Proteomes" id="UP000243975">
    <property type="component" value="Unassembled WGS sequence"/>
</dbReference>
<dbReference type="InterPro" id="IPR000270">
    <property type="entry name" value="PB1_dom"/>
</dbReference>
<dbReference type="AlphaFoldDB" id="A0A103XIX2"/>
<keyword evidence="1" id="KW-0805">Transcription regulation</keyword>
<evidence type="ECO:0000256" key="4">
    <source>
        <dbReference type="ARBA" id="ARBA00023242"/>
    </source>
</evidence>
<feature type="compositionally biased region" description="Polar residues" evidence="5">
    <location>
        <begin position="568"/>
        <end position="586"/>
    </location>
</feature>
<organism evidence="8 9">
    <name type="scientific">Cynara cardunculus var. scolymus</name>
    <name type="common">Globe artichoke</name>
    <name type="synonym">Cynara scolymus</name>
    <dbReference type="NCBI Taxonomy" id="59895"/>
    <lineage>
        <taxon>Eukaryota</taxon>
        <taxon>Viridiplantae</taxon>
        <taxon>Streptophyta</taxon>
        <taxon>Embryophyta</taxon>
        <taxon>Tracheophyta</taxon>
        <taxon>Spermatophyta</taxon>
        <taxon>Magnoliopsida</taxon>
        <taxon>eudicotyledons</taxon>
        <taxon>Gunneridae</taxon>
        <taxon>Pentapetalae</taxon>
        <taxon>asterids</taxon>
        <taxon>campanulids</taxon>
        <taxon>Asterales</taxon>
        <taxon>Asteraceae</taxon>
        <taxon>Carduoideae</taxon>
        <taxon>Cardueae</taxon>
        <taxon>Carduinae</taxon>
        <taxon>Cynara</taxon>
    </lineage>
</organism>
<dbReference type="InterPro" id="IPR045012">
    <property type="entry name" value="NLP"/>
</dbReference>
<dbReference type="InterPro" id="IPR034891">
    <property type="entry name" value="PB1_NLP"/>
</dbReference>
<dbReference type="SMART" id="SM00666">
    <property type="entry name" value="PB1"/>
    <property type="match status" value="1"/>
</dbReference>
<feature type="domain" description="RWP-RK" evidence="6">
    <location>
        <begin position="604"/>
        <end position="685"/>
    </location>
</feature>
<evidence type="ECO:0000259" key="6">
    <source>
        <dbReference type="PROSITE" id="PS51519"/>
    </source>
</evidence>
<feature type="domain" description="PB1" evidence="7">
    <location>
        <begin position="887"/>
        <end position="969"/>
    </location>
</feature>
<keyword evidence="4" id="KW-0539">Nucleus</keyword>
<name>A0A103XIX2_CYNCS</name>
<evidence type="ECO:0000313" key="8">
    <source>
        <dbReference type="EMBL" id="KVH91409.1"/>
    </source>
</evidence>
<protein>
    <submittedName>
        <fullName evidence="8">Phox/Bem1p</fullName>
    </submittedName>
</protein>
<dbReference type="OMA" id="HRMFAMW"/>
<dbReference type="CDD" id="cd06407">
    <property type="entry name" value="PB1_NLP"/>
    <property type="match status" value="1"/>
</dbReference>
<accession>A0A103XIX2</accession>
<feature type="region of interest" description="Disordered" evidence="5">
    <location>
        <begin position="724"/>
        <end position="745"/>
    </location>
</feature>
<evidence type="ECO:0000256" key="2">
    <source>
        <dbReference type="ARBA" id="ARBA00023125"/>
    </source>
</evidence>
<dbReference type="InterPro" id="IPR055081">
    <property type="entry name" value="NLP1-9_GAF"/>
</dbReference>
<dbReference type="GO" id="GO:0003677">
    <property type="term" value="F:DNA binding"/>
    <property type="evidence" value="ECO:0007669"/>
    <property type="project" value="UniProtKB-KW"/>
</dbReference>
<dbReference type="EMBL" id="LEKV01005019">
    <property type="protein sequence ID" value="KVH91409.1"/>
    <property type="molecule type" value="Genomic_DNA"/>
</dbReference>
<dbReference type="InterPro" id="IPR003035">
    <property type="entry name" value="RWP-RK_dom"/>
</dbReference>
<dbReference type="PANTHER" id="PTHR32002:SF41">
    <property type="entry name" value="PROTEIN NLP8"/>
    <property type="match status" value="1"/>
</dbReference>
<reference evidence="8 9" key="1">
    <citation type="journal article" date="2016" name="Sci. Rep.">
        <title>The genome sequence of the outbreeding globe artichoke constructed de novo incorporating a phase-aware low-pass sequencing strategy of F1 progeny.</title>
        <authorList>
            <person name="Scaglione D."/>
            <person name="Reyes-Chin-Wo S."/>
            <person name="Acquadro A."/>
            <person name="Froenicke L."/>
            <person name="Portis E."/>
            <person name="Beitel C."/>
            <person name="Tirone M."/>
            <person name="Mauro R."/>
            <person name="Lo Monaco A."/>
            <person name="Mauromicale G."/>
            <person name="Faccioli P."/>
            <person name="Cattivelli L."/>
            <person name="Rieseberg L."/>
            <person name="Michelmore R."/>
            <person name="Lanteri S."/>
        </authorList>
    </citation>
    <scope>NUCLEOTIDE SEQUENCE [LARGE SCALE GENOMIC DNA]</scope>
    <source>
        <strain evidence="8">2C</strain>
    </source>
</reference>
<keyword evidence="9" id="KW-1185">Reference proteome</keyword>
<dbReference type="InterPro" id="IPR053793">
    <property type="entry name" value="PB1-like"/>
</dbReference>
<sequence length="987" mass="108369">MEYPSPSKDKAMSFWASPRAQMDNSASFDGFTRPDDPFNGFSGLMNFDTYAGWCTSPSAADQMVTSFALSAGYTPFDYVNLTEQVKGGFLPTDGEVTQNFINGERAVLPTIDTQYSLPLNSVDENDIGVGRGGNSCQQKNIQDTGNGIIHRPPVRSLAEKMLKALSLFKDSSGAGILAQVWVPIKEGDKYILSTSEQPYLLDQMLAGYREVSRGFTFSAEVKPGNFPGLPGRVFTSKVPEWTSNVAHYNKGEYLRIDHARNHEVRGSIALPVFEDDSFERSCCAVLELVTVKEKSDFSEEMDHVCRALEVILFNLVVINRKVLFPISGFFFTVNLKSVTPPRLYKQCLSKNQMAALGEITDVLRAVCHAHRLPVALTWIPCSYNEGVGDETIKVRVGGCNVNSAEKCILCIETDACYVNEREMQGFVQACSEHHLEEGQGIAGKALQSNHPFFFPDVKEYDISEYPLVQHARKYGLNAAVAIRLRSTYTGDDDYILEFFLPVNMKGSTEQQLLLNNLSSTMQRICRSLRTVSDAELSGVGGSDIGFKRGLDESRLPVELSRSCSEQKYVEGSSTPADQVSVNATDSSDARIGARPPGQKVGGSRKQSEKKRSTAEKNVSLSVLQQYFSGSLKDAAKSIGVCPTTLKRICRQHGISRWPSRKINKVNRSLKKIQTVLDSVQGVEGGLKFDPTTGGLVAAGSVIQDVDAQKSSMVSNNNPCDRNIDLATEGASPHPPPSSSCFNSENPTVKLEDESYMGVDKLRLSNSIPITTSIGEYSSDSLKMAAAMPWTFSTPSLKGCSRWSPIDGQLKVETSNRHFVSQSSSSLAAGDGMDTGEDIIDEHNQSSSSGMTESSNGSMMNGSSSSSPSFDGVKNPKAEMLFGDEGSKITVKATYKEDTVRFKYEPSSGWFQLYEEVAKRFKIQTGTFQLKYKDDEEEWVLLVCESDWHECLEILEFLGTRHVKFLVRDATFAMGSSGSSNCFLMGSS</sequence>
<evidence type="ECO:0000259" key="7">
    <source>
        <dbReference type="PROSITE" id="PS51745"/>
    </source>
</evidence>
<dbReference type="Pfam" id="PF22922">
    <property type="entry name" value="GAF_NLP"/>
    <property type="match status" value="2"/>
</dbReference>
<evidence type="ECO:0000256" key="5">
    <source>
        <dbReference type="SAM" id="MobiDB-lite"/>
    </source>
</evidence>
<feature type="compositionally biased region" description="Basic and acidic residues" evidence="5">
    <location>
        <begin position="605"/>
        <end position="614"/>
    </location>
</feature>
<dbReference type="PROSITE" id="PS51519">
    <property type="entry name" value="RWP_RK"/>
    <property type="match status" value="1"/>
</dbReference>
<dbReference type="STRING" id="59895.A0A103XIX2"/>
<dbReference type="PROSITE" id="PS51745">
    <property type="entry name" value="PB1"/>
    <property type="match status" value="1"/>
</dbReference>
<evidence type="ECO:0000313" key="9">
    <source>
        <dbReference type="Proteomes" id="UP000243975"/>
    </source>
</evidence>
<feature type="compositionally biased region" description="Low complexity" evidence="5">
    <location>
        <begin position="844"/>
        <end position="868"/>
    </location>
</feature>
<gene>
    <name evidence="8" type="ORF">Ccrd_006568</name>
</gene>
<evidence type="ECO:0000256" key="1">
    <source>
        <dbReference type="ARBA" id="ARBA00023015"/>
    </source>
</evidence>
<comment type="caution">
    <text evidence="8">The sequence shown here is derived from an EMBL/GenBank/DDBJ whole genome shotgun (WGS) entry which is preliminary data.</text>
</comment>
<keyword evidence="2" id="KW-0238">DNA-binding</keyword>
<evidence type="ECO:0000256" key="3">
    <source>
        <dbReference type="ARBA" id="ARBA00023163"/>
    </source>
</evidence>
<dbReference type="Gene3D" id="3.10.20.90">
    <property type="entry name" value="Phosphatidylinositol 3-kinase Catalytic Subunit, Chain A, domain 1"/>
    <property type="match status" value="1"/>
</dbReference>
<proteinExistence type="predicted"/>
<feature type="region of interest" description="Disordered" evidence="5">
    <location>
        <begin position="820"/>
        <end position="870"/>
    </location>
</feature>